<evidence type="ECO:0000313" key="1">
    <source>
        <dbReference type="EMBL" id="CAD2070854.1"/>
    </source>
</evidence>
<proteinExistence type="predicted"/>
<accession>A0A6V7R1D0</accession>
<dbReference type="Proteomes" id="UP000521032">
    <property type="component" value="Unassembled WGS sequence"/>
</dbReference>
<dbReference type="AlphaFoldDB" id="A0A6V7R1D0"/>
<dbReference type="EMBL" id="CAJEWE010000003">
    <property type="protein sequence ID" value="CAD2070854.1"/>
    <property type="molecule type" value="Genomic_DNA"/>
</dbReference>
<sequence length="76" mass="9093">MRKRVLNEIREELDKFEKSNDDKHLYAVERLVAVLKEDENTETIERPKERKIPERKNLDGLMLAEEKTNSTSIFDF</sequence>
<reference evidence="1 2" key="1">
    <citation type="submission" date="2020-07" db="EMBL/GenBank/DDBJ databases">
        <authorList>
            <person name="Criscuolo A."/>
        </authorList>
    </citation>
    <scope>NUCLEOTIDE SEQUENCE [LARGE SCALE GENOMIC DNA]</scope>
    <source>
        <strain evidence="2">CIP 111030</strain>
    </source>
</reference>
<evidence type="ECO:0000313" key="2">
    <source>
        <dbReference type="Proteomes" id="UP000521032"/>
    </source>
</evidence>
<gene>
    <name evidence="1" type="ORF">JEOSCH030_00102</name>
</gene>
<name>A0A6V7R1D0_9BACL</name>
<organism evidence="1 2">
    <name type="scientific">Phocicoccus schoeneichii</name>
    <dbReference type="NCBI Taxonomy" id="1812261"/>
    <lineage>
        <taxon>Bacteria</taxon>
        <taxon>Bacillati</taxon>
        <taxon>Bacillota</taxon>
        <taxon>Bacilli</taxon>
        <taxon>Bacillales</taxon>
        <taxon>Salinicoccaceae</taxon>
        <taxon>Phocicoccus</taxon>
    </lineage>
</organism>
<protein>
    <submittedName>
        <fullName evidence="1">Uncharacterized protein</fullName>
    </submittedName>
</protein>
<dbReference type="RefSeq" id="WP_428416923.1">
    <property type="nucleotide sequence ID" value="NZ_JBNOYD010000043.1"/>
</dbReference>
<keyword evidence="2" id="KW-1185">Reference proteome</keyword>
<comment type="caution">
    <text evidence="1">The sequence shown here is derived from an EMBL/GenBank/DDBJ whole genome shotgun (WGS) entry which is preliminary data.</text>
</comment>